<dbReference type="GO" id="GO:0009055">
    <property type="term" value="F:electron transfer activity"/>
    <property type="evidence" value="ECO:0007669"/>
    <property type="project" value="InterPro"/>
</dbReference>
<organism evidence="5 6">
    <name type="scientific">Bradyrhizobium canariense</name>
    <dbReference type="NCBI Taxonomy" id="255045"/>
    <lineage>
        <taxon>Bacteria</taxon>
        <taxon>Pseudomonadati</taxon>
        <taxon>Pseudomonadota</taxon>
        <taxon>Alphaproteobacteria</taxon>
        <taxon>Hyphomicrobiales</taxon>
        <taxon>Nitrobacteraceae</taxon>
        <taxon>Bradyrhizobium</taxon>
    </lineage>
</organism>
<reference evidence="5 6" key="1">
    <citation type="submission" date="2017-03" db="EMBL/GenBank/DDBJ databases">
        <title>Whole genome sequences of fourteen strains of Bradyrhizobium canariense and one strain of Bradyrhizobium japonicum isolated from Lupinus (Papilionoideae: Genisteae) species in Algeria.</title>
        <authorList>
            <person name="Crovadore J."/>
            <person name="Chekireb D."/>
            <person name="Brachmann A."/>
            <person name="Chablais R."/>
            <person name="Cochard B."/>
            <person name="Lefort F."/>
        </authorList>
    </citation>
    <scope>NUCLEOTIDE SEQUENCE [LARGE SCALE GENOMIC DNA]</scope>
    <source>
        <strain evidence="5 6">UBMA195</strain>
    </source>
</reference>
<protein>
    <submittedName>
        <fullName evidence="5">Copper resistance protein</fullName>
    </submittedName>
</protein>
<accession>A0A1X3G453</accession>
<comment type="caution">
    <text evidence="5">The sequence shown here is derived from an EMBL/GenBank/DDBJ whole genome shotgun (WGS) entry which is preliminary data.</text>
</comment>
<evidence type="ECO:0000259" key="4">
    <source>
        <dbReference type="Pfam" id="PF00127"/>
    </source>
</evidence>
<dbReference type="Gene3D" id="2.60.40.420">
    <property type="entry name" value="Cupredoxins - blue copper proteins"/>
    <property type="match status" value="1"/>
</dbReference>
<gene>
    <name evidence="5" type="ORF">BSZ18_04930</name>
</gene>
<sequence>MSVSMNHHQLELPMKTTIKLGLALAALSTAPALAHDQHGHGTFSAGEPGDPKKPARTIEILLNEMDYAPARIEVKRGEQIRFVLRNVGKEDHEFLLATTKENLAHAVEMKKHPHMEHDDPNGVRLAPSKTAEILWKFSKAGTFEFSCLIPDHRDYGMVGHVTVK</sequence>
<feature type="domain" description="Blue (type 1) copper" evidence="4">
    <location>
        <begin position="62"/>
        <end position="164"/>
    </location>
</feature>
<dbReference type="Pfam" id="PF00127">
    <property type="entry name" value="Copper-bind"/>
    <property type="match status" value="1"/>
</dbReference>
<dbReference type="CDD" id="cd04211">
    <property type="entry name" value="Cupredoxin_like_2"/>
    <property type="match status" value="1"/>
</dbReference>
<feature type="signal peptide" evidence="3">
    <location>
        <begin position="1"/>
        <end position="34"/>
    </location>
</feature>
<dbReference type="InterPro" id="IPR000923">
    <property type="entry name" value="BlueCu_1"/>
</dbReference>
<dbReference type="AlphaFoldDB" id="A0A1X3G453"/>
<evidence type="ECO:0000256" key="1">
    <source>
        <dbReference type="ARBA" id="ARBA00022723"/>
    </source>
</evidence>
<name>A0A1X3G453_9BRAD</name>
<feature type="chain" id="PRO_5011905909" evidence="3">
    <location>
        <begin position="35"/>
        <end position="164"/>
    </location>
</feature>
<dbReference type="PANTHER" id="PTHR38439:SF3">
    <property type="entry name" value="COPPER-RESISTANT CUPROPROTEIN COPI"/>
    <property type="match status" value="1"/>
</dbReference>
<keyword evidence="2" id="KW-0186">Copper</keyword>
<dbReference type="Proteomes" id="UP000193553">
    <property type="component" value="Unassembled WGS sequence"/>
</dbReference>
<dbReference type="PANTHER" id="PTHR38439">
    <property type="entry name" value="AURACYANIN-B"/>
    <property type="match status" value="1"/>
</dbReference>
<dbReference type="SUPFAM" id="SSF49503">
    <property type="entry name" value="Cupredoxins"/>
    <property type="match status" value="1"/>
</dbReference>
<dbReference type="GO" id="GO:0005507">
    <property type="term" value="F:copper ion binding"/>
    <property type="evidence" value="ECO:0007669"/>
    <property type="project" value="InterPro"/>
</dbReference>
<evidence type="ECO:0000256" key="3">
    <source>
        <dbReference type="SAM" id="SignalP"/>
    </source>
</evidence>
<evidence type="ECO:0000313" key="6">
    <source>
        <dbReference type="Proteomes" id="UP000193553"/>
    </source>
</evidence>
<evidence type="ECO:0000313" key="5">
    <source>
        <dbReference type="EMBL" id="OSJ17069.1"/>
    </source>
</evidence>
<evidence type="ECO:0000256" key="2">
    <source>
        <dbReference type="ARBA" id="ARBA00023008"/>
    </source>
</evidence>
<dbReference type="InterPro" id="IPR050845">
    <property type="entry name" value="Cu-binding_ET"/>
</dbReference>
<proteinExistence type="predicted"/>
<keyword evidence="1" id="KW-0479">Metal-binding</keyword>
<dbReference type="InterPro" id="IPR008972">
    <property type="entry name" value="Cupredoxin"/>
</dbReference>
<dbReference type="EMBL" id="NAFI01000145">
    <property type="protein sequence ID" value="OSJ17069.1"/>
    <property type="molecule type" value="Genomic_DNA"/>
</dbReference>
<dbReference type="OrthoDB" id="9816061at2"/>
<keyword evidence="3" id="KW-0732">Signal</keyword>